<feature type="chain" id="PRO_5025637135" evidence="4">
    <location>
        <begin position="24"/>
        <end position="349"/>
    </location>
</feature>
<feature type="domain" description="Fungal lipase-type" evidence="5">
    <location>
        <begin position="105"/>
        <end position="237"/>
    </location>
</feature>
<proteinExistence type="predicted"/>
<dbReference type="AlphaFoldDB" id="A0A6A6U517"/>
<evidence type="ECO:0000256" key="4">
    <source>
        <dbReference type="SAM" id="SignalP"/>
    </source>
</evidence>
<name>A0A6A6U517_9PEZI</name>
<gene>
    <name evidence="6" type="ORF">BT63DRAFT_463210</name>
</gene>
<accession>A0A6A6U517</accession>
<evidence type="ECO:0000313" key="6">
    <source>
        <dbReference type="EMBL" id="KAF2666044.1"/>
    </source>
</evidence>
<reference evidence="6" key="1">
    <citation type="journal article" date="2020" name="Stud. Mycol.">
        <title>101 Dothideomycetes genomes: a test case for predicting lifestyles and emergence of pathogens.</title>
        <authorList>
            <person name="Haridas S."/>
            <person name="Albert R."/>
            <person name="Binder M."/>
            <person name="Bloem J."/>
            <person name="Labutti K."/>
            <person name="Salamov A."/>
            <person name="Andreopoulos B."/>
            <person name="Baker S."/>
            <person name="Barry K."/>
            <person name="Bills G."/>
            <person name="Bluhm B."/>
            <person name="Cannon C."/>
            <person name="Castanera R."/>
            <person name="Culley D."/>
            <person name="Daum C."/>
            <person name="Ezra D."/>
            <person name="Gonzalez J."/>
            <person name="Henrissat B."/>
            <person name="Kuo A."/>
            <person name="Liang C."/>
            <person name="Lipzen A."/>
            <person name="Lutzoni F."/>
            <person name="Magnuson J."/>
            <person name="Mondo S."/>
            <person name="Nolan M."/>
            <person name="Ohm R."/>
            <person name="Pangilinan J."/>
            <person name="Park H.-J."/>
            <person name="Ramirez L."/>
            <person name="Alfaro M."/>
            <person name="Sun H."/>
            <person name="Tritt A."/>
            <person name="Yoshinaga Y."/>
            <person name="Zwiers L.-H."/>
            <person name="Turgeon B."/>
            <person name="Goodwin S."/>
            <person name="Spatafora J."/>
            <person name="Crous P."/>
            <person name="Grigoriev I."/>
        </authorList>
    </citation>
    <scope>NUCLEOTIDE SEQUENCE</scope>
    <source>
        <strain evidence="6">CBS 115976</strain>
    </source>
</reference>
<dbReference type="CDD" id="cd00519">
    <property type="entry name" value="Lipase_3"/>
    <property type="match status" value="1"/>
</dbReference>
<dbReference type="PANTHER" id="PTHR46640:SF1">
    <property type="entry name" value="FUNGAL LIPASE-LIKE DOMAIN-CONTAINING PROTEIN-RELATED"/>
    <property type="match status" value="1"/>
</dbReference>
<feature type="region of interest" description="Disordered" evidence="3">
    <location>
        <begin position="330"/>
        <end position="349"/>
    </location>
</feature>
<evidence type="ECO:0000259" key="5">
    <source>
        <dbReference type="Pfam" id="PF01764"/>
    </source>
</evidence>
<dbReference type="GO" id="GO:0006629">
    <property type="term" value="P:lipid metabolic process"/>
    <property type="evidence" value="ECO:0007669"/>
    <property type="project" value="InterPro"/>
</dbReference>
<evidence type="ECO:0000256" key="3">
    <source>
        <dbReference type="SAM" id="MobiDB-lite"/>
    </source>
</evidence>
<evidence type="ECO:0000256" key="1">
    <source>
        <dbReference type="ARBA" id="ARBA00022729"/>
    </source>
</evidence>
<sequence length="349" mass="37635">MLSSMSHFAFALLFLLQAKPLAALPLLQAPVSAEDLKAFSIFEQYSAAAYCPNNTEHADRKIRCDNESCPTVETAQTRTVLGLSEAGKSGVTGFLATDQTNNQIVLAFRGTDSYKNAMTDIDFFITNSSLCESCGVASGFSSAWNESRVLVMSILNQTKTKYPLSKIIVTGHSLGGALATLATAELRKNNVSVDMYTFGSPRVGNSAFANWMTSLPPSLGKSYRFTHMSDPVPQYPSTIIGYEHISPEYYISSPTNQTVKAADITELKSGESWSGNRQWFRMATADHGWYFGNITACSDGAAYPFPMGLGNLKGYGPGSIVTDSGWRSTDFTLPPDLNPSPGSVSTAPP</sequence>
<dbReference type="Gene3D" id="3.40.50.1820">
    <property type="entry name" value="alpha/beta hydrolase"/>
    <property type="match status" value="1"/>
</dbReference>
<keyword evidence="1 4" id="KW-0732">Signal</keyword>
<keyword evidence="2 6" id="KW-0378">Hydrolase</keyword>
<evidence type="ECO:0000313" key="7">
    <source>
        <dbReference type="Proteomes" id="UP000799302"/>
    </source>
</evidence>
<dbReference type="PANTHER" id="PTHR46640">
    <property type="entry name" value="TRIACYLGLYCEROL LIPASE, PUTATIVE (AFU_ORTHOLOGUE AFUA_6G06510)-RELATED"/>
    <property type="match status" value="1"/>
</dbReference>
<dbReference type="OrthoDB" id="426718at2759"/>
<protein>
    <submittedName>
        <fullName evidence="6">Alpha/beta-hydrolase</fullName>
    </submittedName>
</protein>
<dbReference type="InterPro" id="IPR002921">
    <property type="entry name" value="Fungal_lipase-type"/>
</dbReference>
<dbReference type="Proteomes" id="UP000799302">
    <property type="component" value="Unassembled WGS sequence"/>
</dbReference>
<dbReference type="Pfam" id="PF01764">
    <property type="entry name" value="Lipase_3"/>
    <property type="match status" value="1"/>
</dbReference>
<feature type="compositionally biased region" description="Polar residues" evidence="3">
    <location>
        <begin position="340"/>
        <end position="349"/>
    </location>
</feature>
<evidence type="ECO:0000256" key="2">
    <source>
        <dbReference type="ARBA" id="ARBA00022801"/>
    </source>
</evidence>
<dbReference type="InterPro" id="IPR051299">
    <property type="entry name" value="AB_hydrolase_lip/est"/>
</dbReference>
<dbReference type="GO" id="GO:0016787">
    <property type="term" value="F:hydrolase activity"/>
    <property type="evidence" value="ECO:0007669"/>
    <property type="project" value="UniProtKB-KW"/>
</dbReference>
<keyword evidence="7" id="KW-1185">Reference proteome</keyword>
<feature type="signal peptide" evidence="4">
    <location>
        <begin position="1"/>
        <end position="23"/>
    </location>
</feature>
<dbReference type="SUPFAM" id="SSF53474">
    <property type="entry name" value="alpha/beta-Hydrolases"/>
    <property type="match status" value="1"/>
</dbReference>
<dbReference type="InterPro" id="IPR029058">
    <property type="entry name" value="AB_hydrolase_fold"/>
</dbReference>
<dbReference type="EMBL" id="MU004239">
    <property type="protein sequence ID" value="KAF2666044.1"/>
    <property type="molecule type" value="Genomic_DNA"/>
</dbReference>
<organism evidence="6 7">
    <name type="scientific">Microthyrium microscopicum</name>
    <dbReference type="NCBI Taxonomy" id="703497"/>
    <lineage>
        <taxon>Eukaryota</taxon>
        <taxon>Fungi</taxon>
        <taxon>Dikarya</taxon>
        <taxon>Ascomycota</taxon>
        <taxon>Pezizomycotina</taxon>
        <taxon>Dothideomycetes</taxon>
        <taxon>Dothideomycetes incertae sedis</taxon>
        <taxon>Microthyriales</taxon>
        <taxon>Microthyriaceae</taxon>
        <taxon>Microthyrium</taxon>
    </lineage>
</organism>